<keyword evidence="2" id="KW-0813">Transport</keyword>
<gene>
    <name evidence="8" type="ORF">PYX00_008541</name>
</gene>
<dbReference type="EMBL" id="JARGDH010000004">
    <property type="protein sequence ID" value="KAL0271447.1"/>
    <property type="molecule type" value="Genomic_DNA"/>
</dbReference>
<dbReference type="InterPro" id="IPR011701">
    <property type="entry name" value="MFS"/>
</dbReference>
<evidence type="ECO:0000256" key="3">
    <source>
        <dbReference type="ARBA" id="ARBA00022692"/>
    </source>
</evidence>
<dbReference type="InterPro" id="IPR005829">
    <property type="entry name" value="Sugar_transporter_CS"/>
</dbReference>
<evidence type="ECO:0000313" key="8">
    <source>
        <dbReference type="EMBL" id="KAL0271447.1"/>
    </source>
</evidence>
<evidence type="ECO:0000256" key="1">
    <source>
        <dbReference type="ARBA" id="ARBA00004141"/>
    </source>
</evidence>
<evidence type="ECO:0000256" key="6">
    <source>
        <dbReference type="SAM" id="Phobius"/>
    </source>
</evidence>
<sequence>MRSKINITTIFDDVPGVTGKNVDKCNAELASVDFEKAVSLTGFGKFQYLILIVSGLIFASAGFQNGLNAYVMPAAESDLSLSSSDKGLLNAVFLIGGLASAFFWGILADHIGRKKILVVSLLLDGILTLISTLSQTFTVFAIFRFLSGFIIGAPGSIVVPYLGEFFSNNHRASMLCAVGFFWTVSWIVLPAAALGIIPITWSYQVQGFTFNSWRMYVALFAVPTLVCGTLLAIYIPESPKYLFSQGKETETLAVLKYMYTITYGTSHGEYPVKTILSDEKEGPTTSSIIINTITSIREVLVRNHHFTRFVKKYGTKPFPFLAIQSFAQRFWRARLYLPICSVTTVSVYGCQISSIGSKNTTKYQTSR</sequence>
<feature type="transmembrane region" description="Helical" evidence="6">
    <location>
        <begin position="174"/>
        <end position="201"/>
    </location>
</feature>
<comment type="caution">
    <text evidence="8">The sequence shown here is derived from an EMBL/GenBank/DDBJ whole genome shotgun (WGS) entry which is preliminary data.</text>
</comment>
<feature type="domain" description="Major facilitator superfamily (MFS) profile" evidence="7">
    <location>
        <begin position="50"/>
        <end position="367"/>
    </location>
</feature>
<comment type="subcellular location">
    <subcellularLocation>
        <location evidence="1">Membrane</location>
        <topology evidence="1">Multi-pass membrane protein</topology>
    </subcellularLocation>
</comment>
<proteinExistence type="predicted"/>
<feature type="transmembrane region" description="Helical" evidence="6">
    <location>
        <begin position="46"/>
        <end position="67"/>
    </location>
</feature>
<feature type="transmembrane region" description="Helical" evidence="6">
    <location>
        <begin position="139"/>
        <end position="162"/>
    </location>
</feature>
<dbReference type="PANTHER" id="PTHR23511">
    <property type="entry name" value="SYNAPTIC VESICLE GLYCOPROTEIN 2"/>
    <property type="match status" value="1"/>
</dbReference>
<protein>
    <recommendedName>
        <fullName evidence="7">Major facilitator superfamily (MFS) profile domain-containing protein</fullName>
    </recommendedName>
</protein>
<dbReference type="Pfam" id="PF07690">
    <property type="entry name" value="MFS_1"/>
    <property type="match status" value="1"/>
</dbReference>
<feature type="transmembrane region" description="Helical" evidence="6">
    <location>
        <begin position="116"/>
        <end position="133"/>
    </location>
</feature>
<dbReference type="PANTHER" id="PTHR23511:SF38">
    <property type="entry name" value="SYNAPTIC VESICLE 2-RELATED PROTEIN-LIKE PROTEIN"/>
    <property type="match status" value="1"/>
</dbReference>
<evidence type="ECO:0000256" key="4">
    <source>
        <dbReference type="ARBA" id="ARBA00022989"/>
    </source>
</evidence>
<feature type="transmembrane region" description="Helical" evidence="6">
    <location>
        <begin position="87"/>
        <end position="107"/>
    </location>
</feature>
<dbReference type="InterPro" id="IPR036259">
    <property type="entry name" value="MFS_trans_sf"/>
</dbReference>
<dbReference type="Gene3D" id="1.20.1250.20">
    <property type="entry name" value="MFS general substrate transporter like domains"/>
    <property type="match status" value="1"/>
</dbReference>
<reference evidence="8" key="1">
    <citation type="journal article" date="2024" name="Gigascience">
        <title>Chromosome-level genome of the poultry shaft louse Menopon gallinae provides insight into the host-switching and adaptive evolution of parasitic lice.</title>
        <authorList>
            <person name="Xu Y."/>
            <person name="Ma L."/>
            <person name="Liu S."/>
            <person name="Liang Y."/>
            <person name="Liu Q."/>
            <person name="He Z."/>
            <person name="Tian L."/>
            <person name="Duan Y."/>
            <person name="Cai W."/>
            <person name="Li H."/>
            <person name="Song F."/>
        </authorList>
    </citation>
    <scope>NUCLEOTIDE SEQUENCE</scope>
    <source>
        <strain evidence="8">Cailab_2023a</strain>
    </source>
</reference>
<dbReference type="PROSITE" id="PS00217">
    <property type="entry name" value="SUGAR_TRANSPORT_2"/>
    <property type="match status" value="1"/>
</dbReference>
<evidence type="ECO:0000259" key="7">
    <source>
        <dbReference type="PROSITE" id="PS50850"/>
    </source>
</evidence>
<dbReference type="GO" id="GO:0016020">
    <property type="term" value="C:membrane"/>
    <property type="evidence" value="ECO:0007669"/>
    <property type="project" value="UniProtKB-SubCell"/>
</dbReference>
<evidence type="ECO:0000256" key="5">
    <source>
        <dbReference type="ARBA" id="ARBA00023136"/>
    </source>
</evidence>
<dbReference type="GO" id="GO:0022857">
    <property type="term" value="F:transmembrane transporter activity"/>
    <property type="evidence" value="ECO:0007669"/>
    <property type="project" value="InterPro"/>
</dbReference>
<dbReference type="AlphaFoldDB" id="A0AAW2HPK9"/>
<feature type="transmembrane region" description="Helical" evidence="6">
    <location>
        <begin position="213"/>
        <end position="235"/>
    </location>
</feature>
<dbReference type="InterPro" id="IPR020846">
    <property type="entry name" value="MFS_dom"/>
</dbReference>
<name>A0AAW2HPK9_9NEOP</name>
<organism evidence="8">
    <name type="scientific">Menopon gallinae</name>
    <name type="common">poultry shaft louse</name>
    <dbReference type="NCBI Taxonomy" id="328185"/>
    <lineage>
        <taxon>Eukaryota</taxon>
        <taxon>Metazoa</taxon>
        <taxon>Ecdysozoa</taxon>
        <taxon>Arthropoda</taxon>
        <taxon>Hexapoda</taxon>
        <taxon>Insecta</taxon>
        <taxon>Pterygota</taxon>
        <taxon>Neoptera</taxon>
        <taxon>Paraneoptera</taxon>
        <taxon>Psocodea</taxon>
        <taxon>Troctomorpha</taxon>
        <taxon>Phthiraptera</taxon>
        <taxon>Amblycera</taxon>
        <taxon>Menoponidae</taxon>
        <taxon>Menopon</taxon>
    </lineage>
</organism>
<keyword evidence="5 6" id="KW-0472">Membrane</keyword>
<evidence type="ECO:0000256" key="2">
    <source>
        <dbReference type="ARBA" id="ARBA00022448"/>
    </source>
</evidence>
<dbReference type="SUPFAM" id="SSF103473">
    <property type="entry name" value="MFS general substrate transporter"/>
    <property type="match status" value="1"/>
</dbReference>
<accession>A0AAW2HPK9</accession>
<dbReference type="PROSITE" id="PS50850">
    <property type="entry name" value="MFS"/>
    <property type="match status" value="1"/>
</dbReference>
<dbReference type="EMBL" id="JARGDH010000004">
    <property type="protein sequence ID" value="KAL0271448.1"/>
    <property type="molecule type" value="Genomic_DNA"/>
</dbReference>
<keyword evidence="3 6" id="KW-0812">Transmembrane</keyword>
<keyword evidence="4 6" id="KW-1133">Transmembrane helix</keyword>